<accession>A0A368S7E3</accession>
<proteinExistence type="inferred from homology"/>
<evidence type="ECO:0000256" key="2">
    <source>
        <dbReference type="SAM" id="MobiDB-lite"/>
    </source>
</evidence>
<dbReference type="Pfam" id="PF00931">
    <property type="entry name" value="NB-ARC"/>
    <property type="match status" value="1"/>
</dbReference>
<evidence type="ECO:0000259" key="3">
    <source>
        <dbReference type="Pfam" id="PF00931"/>
    </source>
</evidence>
<dbReference type="EMBL" id="CM003535">
    <property type="protein sequence ID" value="RCV38318.1"/>
    <property type="molecule type" value="Genomic_DNA"/>
</dbReference>
<dbReference type="InterPro" id="IPR050905">
    <property type="entry name" value="Plant_NBS-LRR"/>
</dbReference>
<dbReference type="SUPFAM" id="SSF52047">
    <property type="entry name" value="RNI-like"/>
    <property type="match status" value="1"/>
</dbReference>
<reference evidence="4" key="1">
    <citation type="journal article" date="2012" name="Nat. Biotechnol.">
        <title>Reference genome sequence of the model plant Setaria.</title>
        <authorList>
            <person name="Bennetzen J.L."/>
            <person name="Schmutz J."/>
            <person name="Wang H."/>
            <person name="Percifield R."/>
            <person name="Hawkins J."/>
            <person name="Pontaroli A.C."/>
            <person name="Estep M."/>
            <person name="Feng L."/>
            <person name="Vaughn J.N."/>
            <person name="Grimwood J."/>
            <person name="Jenkins J."/>
            <person name="Barry K."/>
            <person name="Lindquist E."/>
            <person name="Hellsten U."/>
            <person name="Deshpande S."/>
            <person name="Wang X."/>
            <person name="Wu X."/>
            <person name="Mitros T."/>
            <person name="Triplett J."/>
            <person name="Yang X."/>
            <person name="Ye C.Y."/>
            <person name="Mauro-Herrera M."/>
            <person name="Wang L."/>
            <person name="Li P."/>
            <person name="Sharma M."/>
            <person name="Sharma R."/>
            <person name="Ronald P.C."/>
            <person name="Panaud O."/>
            <person name="Kellogg E.A."/>
            <person name="Brutnell T.P."/>
            <person name="Doust A.N."/>
            <person name="Tuskan G.A."/>
            <person name="Rokhsar D."/>
            <person name="Devos K.M."/>
        </authorList>
    </citation>
    <scope>NUCLEOTIDE SEQUENCE [LARGE SCALE GENOMIC DNA]</scope>
    <source>
        <strain evidence="4">Yugu1</strain>
    </source>
</reference>
<sequence>MQNFPAGTVNQAVRVIIPYLEDTREPHQVIYFDGWRGLGASAVLKSVAEHPPPHLRNRYDQIIHIDCSRWKSRRALQRTIADKLSLGQDVMDIFDRQDEEEDFSGVDEGSRIEIGDAGRKIHEALHGNSFLVVFHNGSNNMVNLNDFGIPQQTDRWSNIIGKVLWTFRGRLRGIPGMKQTTDREHISPSSESTKPGYQSPTEQEFSNKKSPQTESVDKSHIYLYSYFDYGTSIFWEELVHEEATEIAQYTKRFDITPKVAALCCRYLLLLNAKGIENLDYNWPVHASNYWVCDGIMQEYHQDKAWEVATALHEEMILEDFSSYRFPKFGDTTRWIVATNSNSEEIKPDTTSFFWANRRGSVASLPDNMFQRSEQLHVLKLCLCTFNFSSPPFLYCPNIRFLGLEKCKDQPNKLEENKEEEDEQDRRRIKFFQSLLVLDICYTDWELNSSPNIIERMVTNIREISIKRGRIWNNQGWTWRHLQNIHKLRVIEPTCPWETDNIDEFRDMLKLELLDLSGNSTIQVLPCLSGATSLRTLVLDGCIGVEHIGPESLPPSLETFSFDAKAAEDHNKEAKISCISMTGCTRLVNFRLCGSLPELEELSLSNTSVKTLDLKDEVVQVPCLQRIILLGCMRLRAILWPNDGMPKLRVLCIDTRGGTEAAESKAPHDSFVNKELEESGRASASASASVSVTDLRFLQSLLVASGDAFFWKNAPFNMNLCLSSTSKEKMAPYSTSKLVGSPPQKSLISKSYQTYSDVNFAKATIDHDGSTAHQQFQPLDLHVEIGEGISNTNVITERGISAARSFIKRAKSLLVHDNFSINTVIPESIVTDGNWSGLKWCCIERCPKLDTVFTANYDYGSCFSELETFWAADLLMAHCIWNINIRSGSGWFTGPFRQLRAIYLHLCPRLTFVLQLSWWYYGTGTLSNLETIHIVYCGDVSQVFITSYQEGELEFPKLKHVHLHELPKLHQICAARMFAPKLETIWVRGCWSLKRLPATADRPNSRPAVDCEKDWWAKLQWDGKNAGHHPSLFQPRHSKYYKKTMLRGTVLL</sequence>
<feature type="domain" description="NB-ARC" evidence="3">
    <location>
        <begin position="12"/>
        <end position="134"/>
    </location>
</feature>
<dbReference type="InterPro" id="IPR002182">
    <property type="entry name" value="NB-ARC"/>
</dbReference>
<protein>
    <recommendedName>
        <fullName evidence="3">NB-ARC domain-containing protein</fullName>
    </recommendedName>
</protein>
<dbReference type="GO" id="GO:0043531">
    <property type="term" value="F:ADP binding"/>
    <property type="evidence" value="ECO:0007669"/>
    <property type="project" value="InterPro"/>
</dbReference>
<reference evidence="4" key="2">
    <citation type="submission" date="2015-07" db="EMBL/GenBank/DDBJ databases">
        <authorList>
            <person name="Noorani M."/>
        </authorList>
    </citation>
    <scope>NUCLEOTIDE SEQUENCE</scope>
    <source>
        <strain evidence="4">Yugu1</strain>
    </source>
</reference>
<comment type="similarity">
    <text evidence="1">Belongs to the disease resistance NB-LRR family.</text>
</comment>
<dbReference type="SUPFAM" id="SSF52058">
    <property type="entry name" value="L domain-like"/>
    <property type="match status" value="1"/>
</dbReference>
<evidence type="ECO:0000313" key="4">
    <source>
        <dbReference type="EMBL" id="RCV38318.1"/>
    </source>
</evidence>
<feature type="region of interest" description="Disordered" evidence="2">
    <location>
        <begin position="175"/>
        <end position="212"/>
    </location>
</feature>
<gene>
    <name evidence="4" type="ORF">SETIT_8G132800v2</name>
</gene>
<organism evidence="4">
    <name type="scientific">Setaria italica</name>
    <name type="common">Foxtail millet</name>
    <name type="synonym">Panicum italicum</name>
    <dbReference type="NCBI Taxonomy" id="4555"/>
    <lineage>
        <taxon>Eukaryota</taxon>
        <taxon>Viridiplantae</taxon>
        <taxon>Streptophyta</taxon>
        <taxon>Embryophyta</taxon>
        <taxon>Tracheophyta</taxon>
        <taxon>Spermatophyta</taxon>
        <taxon>Magnoliopsida</taxon>
        <taxon>Liliopsida</taxon>
        <taxon>Poales</taxon>
        <taxon>Poaceae</taxon>
        <taxon>PACMAD clade</taxon>
        <taxon>Panicoideae</taxon>
        <taxon>Panicodae</taxon>
        <taxon>Paniceae</taxon>
        <taxon>Cenchrinae</taxon>
        <taxon>Setaria</taxon>
    </lineage>
</organism>
<dbReference type="PANTHER" id="PTHR33463">
    <property type="entry name" value="NB-ARC DOMAIN-CONTAINING PROTEIN-RELATED"/>
    <property type="match status" value="1"/>
</dbReference>
<evidence type="ECO:0000256" key="1">
    <source>
        <dbReference type="ARBA" id="ARBA00008894"/>
    </source>
</evidence>
<name>A0A368S7E3_SETIT</name>
<dbReference type="AlphaFoldDB" id="A0A368S7E3"/>
<dbReference type="InterPro" id="IPR032675">
    <property type="entry name" value="LRR_dom_sf"/>
</dbReference>
<dbReference type="Gene3D" id="3.80.10.10">
    <property type="entry name" value="Ribonuclease Inhibitor"/>
    <property type="match status" value="2"/>
</dbReference>
<feature type="compositionally biased region" description="Polar residues" evidence="2">
    <location>
        <begin position="187"/>
        <end position="212"/>
    </location>
</feature>
<dbReference type="OrthoDB" id="614998at2759"/>
<dbReference type="PANTHER" id="PTHR33463:SF208">
    <property type="entry name" value="OS04G0166000 PROTEIN"/>
    <property type="match status" value="1"/>
</dbReference>